<dbReference type="EMBL" id="KV448800">
    <property type="protein sequence ID" value="OAX33276.1"/>
    <property type="molecule type" value="Genomic_DNA"/>
</dbReference>
<keyword evidence="2" id="KW-1185">Reference proteome</keyword>
<dbReference type="STRING" id="1314800.A0A1B7ML02"/>
<sequence length="158" mass="18171">MRICYSTTDDRSWSYADYPSEPLLPCAAAHRLHEDHSNLTHALTVLKTKVDEGMFEIGQSGELTNRLLLLTAKYMYARKDREISKDSYIRAHCPDDDNYWKAELVDCQKVSVIHFLEHLFGDSFWSQAGDTANELFKHASLIFALGTYGWNDFSRARS</sequence>
<gene>
    <name evidence="1" type="ORF">K503DRAFT_534875</name>
</gene>
<dbReference type="PANTHER" id="PTHR33266:SF1">
    <property type="entry name" value="F-BOX DOMAIN-CONTAINING PROTEIN"/>
    <property type="match status" value="1"/>
</dbReference>
<dbReference type="OrthoDB" id="2689159at2759"/>
<reference evidence="1 2" key="1">
    <citation type="submission" date="2016-06" db="EMBL/GenBank/DDBJ databases">
        <title>Comparative genomics of the ectomycorrhizal sister species Rhizopogon vinicolor and Rhizopogon vesiculosus (Basidiomycota: Boletales) reveals a divergence of the mating type B locus.</title>
        <authorList>
            <consortium name="DOE Joint Genome Institute"/>
            <person name="Mujic A.B."/>
            <person name="Kuo A."/>
            <person name="Tritt A."/>
            <person name="Lipzen A."/>
            <person name="Chen C."/>
            <person name="Johnson J."/>
            <person name="Sharma A."/>
            <person name="Barry K."/>
            <person name="Grigoriev I.V."/>
            <person name="Spatafora J.W."/>
        </authorList>
    </citation>
    <scope>NUCLEOTIDE SEQUENCE [LARGE SCALE GENOMIC DNA]</scope>
    <source>
        <strain evidence="1 2">AM-OR11-026</strain>
    </source>
</reference>
<dbReference type="AlphaFoldDB" id="A0A1B7ML02"/>
<dbReference type="PANTHER" id="PTHR33266">
    <property type="entry name" value="CHROMOSOME 15, WHOLE GENOME SHOTGUN SEQUENCE"/>
    <property type="match status" value="1"/>
</dbReference>
<protein>
    <submittedName>
        <fullName evidence="1">Uncharacterized protein</fullName>
    </submittedName>
</protein>
<evidence type="ECO:0000313" key="2">
    <source>
        <dbReference type="Proteomes" id="UP000092154"/>
    </source>
</evidence>
<evidence type="ECO:0000313" key="1">
    <source>
        <dbReference type="EMBL" id="OAX33276.1"/>
    </source>
</evidence>
<dbReference type="Proteomes" id="UP000092154">
    <property type="component" value="Unassembled WGS sequence"/>
</dbReference>
<proteinExistence type="predicted"/>
<name>A0A1B7ML02_9AGAM</name>
<dbReference type="InParanoid" id="A0A1B7ML02"/>
<accession>A0A1B7ML02</accession>
<organism evidence="1 2">
    <name type="scientific">Rhizopogon vinicolor AM-OR11-026</name>
    <dbReference type="NCBI Taxonomy" id="1314800"/>
    <lineage>
        <taxon>Eukaryota</taxon>
        <taxon>Fungi</taxon>
        <taxon>Dikarya</taxon>
        <taxon>Basidiomycota</taxon>
        <taxon>Agaricomycotina</taxon>
        <taxon>Agaricomycetes</taxon>
        <taxon>Agaricomycetidae</taxon>
        <taxon>Boletales</taxon>
        <taxon>Suillineae</taxon>
        <taxon>Rhizopogonaceae</taxon>
        <taxon>Rhizopogon</taxon>
    </lineage>
</organism>